<dbReference type="AlphaFoldDB" id="A0A2G2Y3A2"/>
<accession>A0A2G2Y3A2</accession>
<evidence type="ECO:0000313" key="5">
    <source>
        <dbReference type="Proteomes" id="UP000222542"/>
    </source>
</evidence>
<dbReference type="GO" id="GO:0070291">
    <property type="term" value="P:N-acylethanolamine metabolic process"/>
    <property type="evidence" value="ECO:0000318"/>
    <property type="project" value="GO_Central"/>
</dbReference>
<evidence type="ECO:0000256" key="2">
    <source>
        <dbReference type="SAM" id="MobiDB-lite"/>
    </source>
</evidence>
<dbReference type="InterPro" id="IPR000120">
    <property type="entry name" value="Amidase"/>
</dbReference>
<keyword evidence="4" id="KW-0378">Hydrolase</keyword>
<reference evidence="4 5" key="1">
    <citation type="journal article" date="2014" name="Nat. Genet.">
        <title>Genome sequence of the hot pepper provides insights into the evolution of pungency in Capsicum species.</title>
        <authorList>
            <person name="Kim S."/>
            <person name="Park M."/>
            <person name="Yeom S.I."/>
            <person name="Kim Y.M."/>
            <person name="Lee J.M."/>
            <person name="Lee H.A."/>
            <person name="Seo E."/>
            <person name="Choi J."/>
            <person name="Cheong K."/>
            <person name="Kim K.T."/>
            <person name="Jung K."/>
            <person name="Lee G.W."/>
            <person name="Oh S.K."/>
            <person name="Bae C."/>
            <person name="Kim S.B."/>
            <person name="Lee H.Y."/>
            <person name="Kim S.Y."/>
            <person name="Kim M.S."/>
            <person name="Kang B.C."/>
            <person name="Jo Y.D."/>
            <person name="Yang H.B."/>
            <person name="Jeong H.J."/>
            <person name="Kang W.H."/>
            <person name="Kwon J.K."/>
            <person name="Shin C."/>
            <person name="Lim J.Y."/>
            <person name="Park J.H."/>
            <person name="Huh J.H."/>
            <person name="Kim J.S."/>
            <person name="Kim B.D."/>
            <person name="Cohen O."/>
            <person name="Paran I."/>
            <person name="Suh M.C."/>
            <person name="Lee S.B."/>
            <person name="Kim Y.K."/>
            <person name="Shin Y."/>
            <person name="Noh S.J."/>
            <person name="Park J."/>
            <person name="Seo Y.S."/>
            <person name="Kwon S.Y."/>
            <person name="Kim H.A."/>
            <person name="Park J.M."/>
            <person name="Kim H.J."/>
            <person name="Choi S.B."/>
            <person name="Bosland P.W."/>
            <person name="Reeves G."/>
            <person name="Jo S.H."/>
            <person name="Lee B.W."/>
            <person name="Cho H.T."/>
            <person name="Choi H.S."/>
            <person name="Lee M.S."/>
            <person name="Yu Y."/>
            <person name="Do Choi Y."/>
            <person name="Park B.S."/>
            <person name="van Deynze A."/>
            <person name="Ashrafi H."/>
            <person name="Hill T."/>
            <person name="Kim W.T."/>
            <person name="Pai H.S."/>
            <person name="Ahn H.K."/>
            <person name="Yeam I."/>
            <person name="Giovannoni J.J."/>
            <person name="Rose J.K."/>
            <person name="Sorensen I."/>
            <person name="Lee S.J."/>
            <person name="Kim R.W."/>
            <person name="Choi I.Y."/>
            <person name="Choi B.S."/>
            <person name="Lim J.S."/>
            <person name="Lee Y.H."/>
            <person name="Choi D."/>
        </authorList>
    </citation>
    <scope>NUCLEOTIDE SEQUENCE [LARGE SCALE GENOMIC DNA]</scope>
    <source>
        <strain evidence="5">cv. CM334</strain>
    </source>
</reference>
<reference evidence="4 5" key="2">
    <citation type="journal article" date="2017" name="Genome Biol.">
        <title>New reference genome sequences of hot pepper reveal the massive evolution of plant disease-resistance genes by retroduplication.</title>
        <authorList>
            <person name="Kim S."/>
            <person name="Park J."/>
            <person name="Yeom S.I."/>
            <person name="Kim Y.M."/>
            <person name="Seo E."/>
            <person name="Kim K.T."/>
            <person name="Kim M.S."/>
            <person name="Lee J.M."/>
            <person name="Cheong K."/>
            <person name="Shin H.S."/>
            <person name="Kim S.B."/>
            <person name="Han K."/>
            <person name="Lee J."/>
            <person name="Park M."/>
            <person name="Lee H.A."/>
            <person name="Lee H.Y."/>
            <person name="Lee Y."/>
            <person name="Oh S."/>
            <person name="Lee J.H."/>
            <person name="Choi E."/>
            <person name="Choi E."/>
            <person name="Lee S.E."/>
            <person name="Jeon J."/>
            <person name="Kim H."/>
            <person name="Choi G."/>
            <person name="Song H."/>
            <person name="Lee J."/>
            <person name="Lee S.C."/>
            <person name="Kwon J.K."/>
            <person name="Lee H.Y."/>
            <person name="Koo N."/>
            <person name="Hong Y."/>
            <person name="Kim R.W."/>
            <person name="Kang W.H."/>
            <person name="Huh J.H."/>
            <person name="Kang B.C."/>
            <person name="Yang T.J."/>
            <person name="Lee Y.H."/>
            <person name="Bennetzen J.L."/>
            <person name="Choi D."/>
        </authorList>
    </citation>
    <scope>NUCLEOTIDE SEQUENCE [LARGE SCALE GENOMIC DNA]</scope>
    <source>
        <strain evidence="5">cv. CM334</strain>
    </source>
</reference>
<sequence>MGRKRVMLPASEIDMTTVKYMPQRTQGPHLTGFWLKLSVMLAELPIIGSMIMTLVKNKNQGAEMYKYTMIPETPLFAPEFPPQESEPDVVCLEEDGKPEERVELALQCLSDYNPGSICITDSTTPFRYWKIRDYAYAYRSQLTTPSQVAEDFISAIEDSNNQNPPAPLLISYDPDEIRRQAASSTQRFKEGSELSILDGIFIAVKDDIDCYPYPSKGATTWFHEMHEVKKDAVCVSRLRSCGAVFVGKTNMHELAMGTTGNNPNFGTPRNPHDPDRYTGGSSSGSAAIVASGLCPAALGTDGGGSIRVPSSLCGVVGLKTTYGRTDIKGLIYTSSTVASVGPITATVEDAILVYAAILGSSPAERVSLKPALPCLPNLSSFESYSSLGSLRFGKYTEWFNDVFSTEISDKCDDILNQLSEKHGVKTIEIVIPELHEMHNALIVSLGSEALSQLNPYVDNGKLARLTCDTRINLAIFRAFTASEYVVAQCLRQRFMYYHMEIFKKVDIIVTPTTAMTATIISPSALTAGETNIPVVGNLMRFVVAGNLLGFPAISVPVGYDKQGLPIGMQLIGRPWSEASILRVAAAIEETCAGPKKKPVQFYDILKGNPIVRFTGKNFLSWEFQFQLFVTGKELWGHIDGADPASTDPTKLGEWKIKDARVMTWLLGSIDPLIVLNLRPYKTAKAMWDYLQRVYKQDNNARRYHLEYEIANYSQEDLSVQDYFSGF</sequence>
<dbReference type="PROSITE" id="PS00571">
    <property type="entry name" value="AMIDASES"/>
    <property type="match status" value="1"/>
</dbReference>
<dbReference type="Proteomes" id="UP000222542">
    <property type="component" value="Unassembled WGS sequence"/>
</dbReference>
<proteinExistence type="inferred from homology"/>
<evidence type="ECO:0000313" key="4">
    <source>
        <dbReference type="EMBL" id="PHT64243.1"/>
    </source>
</evidence>
<gene>
    <name evidence="4" type="ORF">T459_31913</name>
</gene>
<comment type="caution">
    <text evidence="4">The sequence shown here is derived from an EMBL/GenBank/DDBJ whole genome shotgun (WGS) entry which is preliminary data.</text>
</comment>
<keyword evidence="5" id="KW-1185">Reference proteome</keyword>
<feature type="region of interest" description="Disordered" evidence="2">
    <location>
        <begin position="260"/>
        <end position="281"/>
    </location>
</feature>
<organism evidence="4 5">
    <name type="scientific">Capsicum annuum</name>
    <name type="common">Capsicum pepper</name>
    <dbReference type="NCBI Taxonomy" id="4072"/>
    <lineage>
        <taxon>Eukaryota</taxon>
        <taxon>Viridiplantae</taxon>
        <taxon>Streptophyta</taxon>
        <taxon>Embryophyta</taxon>
        <taxon>Tracheophyta</taxon>
        <taxon>Spermatophyta</taxon>
        <taxon>Magnoliopsida</taxon>
        <taxon>eudicotyledons</taxon>
        <taxon>Gunneridae</taxon>
        <taxon>Pentapetalae</taxon>
        <taxon>asterids</taxon>
        <taxon>lamiids</taxon>
        <taxon>Solanales</taxon>
        <taxon>Solanaceae</taxon>
        <taxon>Solanoideae</taxon>
        <taxon>Capsiceae</taxon>
        <taxon>Capsicum</taxon>
    </lineage>
</organism>
<dbReference type="EMBL" id="AYRZ02000017">
    <property type="protein sequence ID" value="PHT64243.1"/>
    <property type="molecule type" value="Genomic_DNA"/>
</dbReference>
<dbReference type="Gene3D" id="3.90.1300.10">
    <property type="entry name" value="Amidase signature (AS) domain"/>
    <property type="match status" value="1"/>
</dbReference>
<dbReference type="Gramene" id="PHT64243">
    <property type="protein sequence ID" value="PHT64243"/>
    <property type="gene ID" value="T459_31913"/>
</dbReference>
<dbReference type="InterPro" id="IPR020556">
    <property type="entry name" value="Amidase_CS"/>
</dbReference>
<dbReference type="InterPro" id="IPR023631">
    <property type="entry name" value="Amidase_dom"/>
</dbReference>
<dbReference type="PANTHER" id="PTHR11895:SF165">
    <property type="entry name" value="FATTY ACID AMIDE HYDROLASE-LIKE"/>
    <property type="match status" value="1"/>
</dbReference>
<dbReference type="SUPFAM" id="SSF75304">
    <property type="entry name" value="Amidase signature (AS) enzymes"/>
    <property type="match status" value="1"/>
</dbReference>
<dbReference type="OMA" id="TTHEFAW"/>
<dbReference type="InterPro" id="IPR036928">
    <property type="entry name" value="AS_sf"/>
</dbReference>
<protein>
    <submittedName>
        <fullName evidence="4">Fatty acid amide hydrolase</fullName>
    </submittedName>
</protein>
<dbReference type="PANTHER" id="PTHR11895">
    <property type="entry name" value="TRANSAMIDASE"/>
    <property type="match status" value="1"/>
</dbReference>
<dbReference type="GO" id="GO:0016020">
    <property type="term" value="C:membrane"/>
    <property type="evidence" value="ECO:0000318"/>
    <property type="project" value="GO_Central"/>
</dbReference>
<dbReference type="STRING" id="4072.A0A2G2Y3A2"/>
<name>A0A2G2Y3A2_CAPAN</name>
<feature type="domain" description="Amidase" evidence="3">
    <location>
        <begin position="169"/>
        <end position="581"/>
    </location>
</feature>
<dbReference type="GO" id="GO:0047412">
    <property type="term" value="F:N-(long-chain-acyl)ethanolamine deacylase activity"/>
    <property type="evidence" value="ECO:0000318"/>
    <property type="project" value="GO_Central"/>
</dbReference>
<dbReference type="Pfam" id="PF14223">
    <property type="entry name" value="Retrotran_gag_2"/>
    <property type="match status" value="1"/>
</dbReference>
<dbReference type="Pfam" id="PF01425">
    <property type="entry name" value="Amidase"/>
    <property type="match status" value="1"/>
</dbReference>
<evidence type="ECO:0000259" key="3">
    <source>
        <dbReference type="Pfam" id="PF01425"/>
    </source>
</evidence>
<evidence type="ECO:0000256" key="1">
    <source>
        <dbReference type="ARBA" id="ARBA00009199"/>
    </source>
</evidence>
<comment type="similarity">
    <text evidence="1">Belongs to the amidase family.</text>
</comment>